<feature type="transmembrane region" description="Helical" evidence="1">
    <location>
        <begin position="67"/>
        <end position="85"/>
    </location>
</feature>
<gene>
    <name evidence="2" type="ORF">O9Z63_01800</name>
</gene>
<evidence type="ECO:0000313" key="2">
    <source>
        <dbReference type="EMBL" id="WBO84987.1"/>
    </source>
</evidence>
<reference evidence="2 3" key="1">
    <citation type="journal article" date="2011" name="Int. J. Syst. Evol. Microbiol.">
        <title>Hymenobacter yonginensis sp. nov., isolated from a mesotrophic artificial lake.</title>
        <authorList>
            <person name="Joung Y."/>
            <person name="Cho S.H."/>
            <person name="Kim H."/>
            <person name="Kim S.B."/>
            <person name="Joh K."/>
        </authorList>
    </citation>
    <scope>NUCLEOTIDE SEQUENCE [LARGE SCALE GENOMIC DNA]</scope>
    <source>
        <strain evidence="2 3">KCTC 22745</strain>
    </source>
</reference>
<evidence type="ECO:0000256" key="1">
    <source>
        <dbReference type="SAM" id="Phobius"/>
    </source>
</evidence>
<keyword evidence="1" id="KW-0812">Transmembrane</keyword>
<protein>
    <submittedName>
        <fullName evidence="2">Uncharacterized protein</fullName>
    </submittedName>
</protein>
<dbReference type="EMBL" id="CP115396">
    <property type="protein sequence ID" value="WBO84987.1"/>
    <property type="molecule type" value="Genomic_DNA"/>
</dbReference>
<organism evidence="2 3">
    <name type="scientific">Hymenobacter yonginensis</name>
    <dbReference type="NCBI Taxonomy" id="748197"/>
    <lineage>
        <taxon>Bacteria</taxon>
        <taxon>Pseudomonadati</taxon>
        <taxon>Bacteroidota</taxon>
        <taxon>Cytophagia</taxon>
        <taxon>Cytophagales</taxon>
        <taxon>Hymenobacteraceae</taxon>
        <taxon>Hymenobacter</taxon>
    </lineage>
</organism>
<evidence type="ECO:0000313" key="3">
    <source>
        <dbReference type="Proteomes" id="UP001211872"/>
    </source>
</evidence>
<dbReference type="RefSeq" id="WP_270127555.1">
    <property type="nucleotide sequence ID" value="NZ_CP115396.1"/>
</dbReference>
<keyword evidence="1" id="KW-0472">Membrane</keyword>
<keyword evidence="1" id="KW-1133">Transmembrane helix</keyword>
<proteinExistence type="predicted"/>
<sequence>MKKPNVVTGAIFGLTGLISLIFSHDWLQAGAWLTLGGGLLLSDLHVRSAGAAEGSTATVPLSPARKYLSMGLVLVSLLLFGFMVGRDFKASQHRETSTHNAR</sequence>
<dbReference type="Proteomes" id="UP001211872">
    <property type="component" value="Chromosome"/>
</dbReference>
<keyword evidence="3" id="KW-1185">Reference proteome</keyword>
<name>A0ABY7PPS8_9BACT</name>
<accession>A0ABY7PPS8</accession>